<feature type="domain" description="PDZ" evidence="1">
    <location>
        <begin position="1"/>
        <end position="52"/>
    </location>
</feature>
<comment type="caution">
    <text evidence="2">The sequence shown here is derived from an EMBL/GenBank/DDBJ whole genome shotgun (WGS) entry which is preliminary data.</text>
</comment>
<evidence type="ECO:0000313" key="2">
    <source>
        <dbReference type="EMBL" id="PNI46327.1"/>
    </source>
</evidence>
<feature type="non-terminal residue" evidence="2">
    <location>
        <position position="1"/>
    </location>
</feature>
<reference evidence="2 3" key="1">
    <citation type="submission" date="2017-12" db="EMBL/GenBank/DDBJ databases">
        <title>High-resolution comparative analysis of great ape genomes.</title>
        <authorList>
            <person name="Pollen A."/>
            <person name="Hastie A."/>
            <person name="Hormozdiari F."/>
            <person name="Dougherty M."/>
            <person name="Liu R."/>
            <person name="Chaisson M."/>
            <person name="Hoppe E."/>
            <person name="Hill C."/>
            <person name="Pang A."/>
            <person name="Hillier L."/>
            <person name="Baker C."/>
            <person name="Armstrong J."/>
            <person name="Shendure J."/>
            <person name="Paten B."/>
            <person name="Wilson R."/>
            <person name="Chao H."/>
            <person name="Schneider V."/>
            <person name="Ventura M."/>
            <person name="Kronenberg Z."/>
            <person name="Murali S."/>
            <person name="Gordon D."/>
            <person name="Cantsilieris S."/>
            <person name="Munson K."/>
            <person name="Nelson B."/>
            <person name="Raja A."/>
            <person name="Underwood J."/>
            <person name="Diekhans M."/>
            <person name="Fiddes I."/>
            <person name="Haussler D."/>
            <person name="Eichler E."/>
        </authorList>
    </citation>
    <scope>NUCLEOTIDE SEQUENCE [LARGE SCALE GENOMIC DNA]</scope>
    <source>
        <strain evidence="2">Yerkes chimp pedigree #C0471</strain>
    </source>
</reference>
<gene>
    <name evidence="2" type="ORF">CK820_G0029059</name>
</gene>
<dbReference type="PANTHER" id="PTHR14113:SF6">
    <property type="entry name" value="PROTEIN PICCOLO"/>
    <property type="match status" value="1"/>
</dbReference>
<dbReference type="PANTHER" id="PTHR14113">
    <property type="entry name" value="PICCOLO/BASSOON"/>
    <property type="match status" value="1"/>
</dbReference>
<organism evidence="2 3">
    <name type="scientific">Pan troglodytes</name>
    <name type="common">Chimpanzee</name>
    <dbReference type="NCBI Taxonomy" id="9598"/>
    <lineage>
        <taxon>Eukaryota</taxon>
        <taxon>Metazoa</taxon>
        <taxon>Chordata</taxon>
        <taxon>Craniata</taxon>
        <taxon>Vertebrata</taxon>
        <taxon>Euteleostomi</taxon>
        <taxon>Mammalia</taxon>
        <taxon>Eutheria</taxon>
        <taxon>Euarchontoglires</taxon>
        <taxon>Primates</taxon>
        <taxon>Haplorrhini</taxon>
        <taxon>Catarrhini</taxon>
        <taxon>Hominidae</taxon>
        <taxon>Pan</taxon>
    </lineage>
</organism>
<dbReference type="SUPFAM" id="SSF50156">
    <property type="entry name" value="PDZ domain-like"/>
    <property type="match status" value="1"/>
</dbReference>
<dbReference type="EMBL" id="NBAG03000292">
    <property type="protein sequence ID" value="PNI46327.1"/>
    <property type="molecule type" value="Genomic_DNA"/>
</dbReference>
<evidence type="ECO:0000259" key="1">
    <source>
        <dbReference type="PROSITE" id="PS50106"/>
    </source>
</evidence>
<dbReference type="InterPro" id="IPR036034">
    <property type="entry name" value="PDZ_sf"/>
</dbReference>
<dbReference type="PROSITE" id="PS50106">
    <property type="entry name" value="PDZ"/>
    <property type="match status" value="1"/>
</dbReference>
<dbReference type="Pfam" id="PF00595">
    <property type="entry name" value="PDZ"/>
    <property type="match status" value="1"/>
</dbReference>
<dbReference type="Proteomes" id="UP000236370">
    <property type="component" value="Unassembled WGS sequence"/>
</dbReference>
<dbReference type="AlphaFoldDB" id="A0A2J8LGD0"/>
<accession>A0A2J8LGD0</accession>
<dbReference type="Gene3D" id="2.30.42.10">
    <property type="match status" value="1"/>
</dbReference>
<evidence type="ECO:0000313" key="3">
    <source>
        <dbReference type="Proteomes" id="UP000236370"/>
    </source>
</evidence>
<proteinExistence type="predicted"/>
<dbReference type="InterPro" id="IPR001478">
    <property type="entry name" value="PDZ"/>
</dbReference>
<sequence length="59" mass="6075">NGLGIRIVGGKEIPGHSGEIGAYIAKILPGGSAEQTGKLMEDGMAVIKVGDQETQHTDE</sequence>
<protein>
    <submittedName>
        <fullName evidence="2">PCLO isoform 7</fullName>
    </submittedName>
</protein>
<dbReference type="InterPro" id="IPR052098">
    <property type="entry name" value="Presynaptic_Scaffold_Bsn/Pclo"/>
</dbReference>
<name>A0A2J8LGD0_PANTR</name>